<dbReference type="PANTHER" id="PTHR31921">
    <property type="entry name" value="PROTEIN DPCD"/>
    <property type="match status" value="1"/>
</dbReference>
<dbReference type="PANTHER" id="PTHR31921:SF1">
    <property type="entry name" value="PROTEIN DPCD"/>
    <property type="match status" value="1"/>
</dbReference>
<evidence type="ECO:0000313" key="3">
    <source>
        <dbReference type="EMBL" id="TGZ73009.1"/>
    </source>
</evidence>
<evidence type="ECO:0000313" key="4">
    <source>
        <dbReference type="Proteomes" id="UP000308267"/>
    </source>
</evidence>
<proteinExistence type="inferred from homology"/>
<dbReference type="OrthoDB" id="10256139at2759"/>
<comment type="caution">
    <text evidence="3">The sequence shown here is derived from an EMBL/GenBank/DDBJ whole genome shotgun (WGS) entry which is preliminary data.</text>
</comment>
<dbReference type="Pfam" id="PF14913">
    <property type="entry name" value="DPCD"/>
    <property type="match status" value="1"/>
</dbReference>
<dbReference type="STRING" id="147828.A0A4S2MDI0"/>
<dbReference type="Proteomes" id="UP000308267">
    <property type="component" value="Unassembled WGS sequence"/>
</dbReference>
<organism evidence="3 4">
    <name type="scientific">Opisthorchis felineus</name>
    <dbReference type="NCBI Taxonomy" id="147828"/>
    <lineage>
        <taxon>Eukaryota</taxon>
        <taxon>Metazoa</taxon>
        <taxon>Spiralia</taxon>
        <taxon>Lophotrochozoa</taxon>
        <taxon>Platyhelminthes</taxon>
        <taxon>Trematoda</taxon>
        <taxon>Digenea</taxon>
        <taxon>Opisthorchiida</taxon>
        <taxon>Opisthorchiata</taxon>
        <taxon>Opisthorchiidae</taxon>
        <taxon>Opisthorchis</taxon>
    </lineage>
</organism>
<dbReference type="InterPro" id="IPR026224">
    <property type="entry name" value="DPCD"/>
</dbReference>
<evidence type="ECO:0000256" key="2">
    <source>
        <dbReference type="ARBA" id="ARBA00020330"/>
    </source>
</evidence>
<sequence>MEAPFILWNFLPLIKTSSHYHQPIQTVRLSVGGVGTPDACWKRKIHFTFEDETELVEEYDVKTQCLLTRKWKKKTTLGGDGKWDFEVGEPPTLLNPLDEITEANTNPRFSRSDTAKAFQWRIRNMPYPLDTYQIQVDNDMNSLILRTTNKKYYKRFDIPDMQRMNLPLKQDALSLSHANNTLLISYTKPDEILQYEKQLKQHLSSVKSLDESQGDCKTS</sequence>
<protein>
    <recommendedName>
        <fullName evidence="2">Protein DPCD</fullName>
    </recommendedName>
</protein>
<dbReference type="PRINTS" id="PR02065">
    <property type="entry name" value="PROTEINDPCD"/>
</dbReference>
<evidence type="ECO:0000256" key="1">
    <source>
        <dbReference type="ARBA" id="ARBA00010597"/>
    </source>
</evidence>
<accession>A0A4S2MDI0</accession>
<name>A0A4S2MDI0_OPIFE</name>
<gene>
    <name evidence="3" type="ORF">CRM22_001751</name>
</gene>
<reference evidence="3 4" key="1">
    <citation type="journal article" date="2019" name="BMC Genomics">
        <title>New insights from Opisthorchis felineus genome: update on genomics of the epidemiologically important liver flukes.</title>
        <authorList>
            <person name="Ershov N.I."/>
            <person name="Mordvinov V.A."/>
            <person name="Prokhortchouk E.B."/>
            <person name="Pakharukova M.Y."/>
            <person name="Gunbin K.V."/>
            <person name="Ustyantsev K."/>
            <person name="Genaev M.A."/>
            <person name="Blinov A.G."/>
            <person name="Mazur A."/>
            <person name="Boulygina E."/>
            <person name="Tsygankova S."/>
            <person name="Khrameeva E."/>
            <person name="Chekanov N."/>
            <person name="Fan G."/>
            <person name="Xiao A."/>
            <person name="Zhang H."/>
            <person name="Xu X."/>
            <person name="Yang H."/>
            <person name="Solovyev V."/>
            <person name="Lee S.M."/>
            <person name="Liu X."/>
            <person name="Afonnikov D.A."/>
            <person name="Skryabin K.G."/>
        </authorList>
    </citation>
    <scope>NUCLEOTIDE SEQUENCE [LARGE SCALE GENOMIC DNA]</scope>
    <source>
        <strain evidence="3">AK-0245</strain>
        <tissue evidence="3">Whole organism</tissue>
    </source>
</reference>
<dbReference type="EMBL" id="SJOL01003104">
    <property type="protein sequence ID" value="TGZ73009.1"/>
    <property type="molecule type" value="Genomic_DNA"/>
</dbReference>
<keyword evidence="4" id="KW-1185">Reference proteome</keyword>
<dbReference type="AlphaFoldDB" id="A0A4S2MDI0"/>
<comment type="similarity">
    <text evidence="1">Belongs to the DPCD family.</text>
</comment>